<name>J9GQL3_9ZZZZ</name>
<accession>J9GQL3</accession>
<evidence type="ECO:0000313" key="1">
    <source>
        <dbReference type="EMBL" id="EJX10622.1"/>
    </source>
</evidence>
<dbReference type="EMBL" id="AMCI01000147">
    <property type="protein sequence ID" value="EJX10622.1"/>
    <property type="molecule type" value="Genomic_DNA"/>
</dbReference>
<gene>
    <name evidence="1" type="ORF">EVA_00860</name>
</gene>
<proteinExistence type="predicted"/>
<protein>
    <submittedName>
        <fullName evidence="1">Uncharacterized protein</fullName>
    </submittedName>
</protein>
<organism evidence="1">
    <name type="scientific">gut metagenome</name>
    <dbReference type="NCBI Taxonomy" id="749906"/>
    <lineage>
        <taxon>unclassified sequences</taxon>
        <taxon>metagenomes</taxon>
        <taxon>organismal metagenomes</taxon>
    </lineage>
</organism>
<comment type="caution">
    <text evidence="1">The sequence shown here is derived from an EMBL/GenBank/DDBJ whole genome shotgun (WGS) entry which is preliminary data.</text>
</comment>
<reference evidence="1" key="1">
    <citation type="journal article" date="2012" name="PLoS ONE">
        <title>Gene sets for utilization of primary and secondary nutrition supplies in the distal gut of endangered iberian lynx.</title>
        <authorList>
            <person name="Alcaide M."/>
            <person name="Messina E."/>
            <person name="Richter M."/>
            <person name="Bargiela R."/>
            <person name="Peplies J."/>
            <person name="Huws S.A."/>
            <person name="Newbold C.J."/>
            <person name="Golyshin P.N."/>
            <person name="Simon M.A."/>
            <person name="Lopez G."/>
            <person name="Yakimov M.M."/>
            <person name="Ferrer M."/>
        </authorList>
    </citation>
    <scope>NUCLEOTIDE SEQUENCE</scope>
</reference>
<sequence>MSQKWLNAKIFAFNHPGQTIFMQNVKLDANIFAFSFPLLIY</sequence>
<dbReference type="AlphaFoldDB" id="J9GQL3"/>